<reference evidence="2 3" key="1">
    <citation type="journal article" date="2019" name="Nat. Ecol. Evol.">
        <title>Megaphylogeny resolves global patterns of mushroom evolution.</title>
        <authorList>
            <person name="Varga T."/>
            <person name="Krizsan K."/>
            <person name="Foldi C."/>
            <person name="Dima B."/>
            <person name="Sanchez-Garcia M."/>
            <person name="Sanchez-Ramirez S."/>
            <person name="Szollosi G.J."/>
            <person name="Szarkandi J.G."/>
            <person name="Papp V."/>
            <person name="Albert L."/>
            <person name="Andreopoulos W."/>
            <person name="Angelini C."/>
            <person name="Antonin V."/>
            <person name="Barry K.W."/>
            <person name="Bougher N.L."/>
            <person name="Buchanan P."/>
            <person name="Buyck B."/>
            <person name="Bense V."/>
            <person name="Catcheside P."/>
            <person name="Chovatia M."/>
            <person name="Cooper J."/>
            <person name="Damon W."/>
            <person name="Desjardin D."/>
            <person name="Finy P."/>
            <person name="Geml J."/>
            <person name="Haridas S."/>
            <person name="Hughes K."/>
            <person name="Justo A."/>
            <person name="Karasinski D."/>
            <person name="Kautmanova I."/>
            <person name="Kiss B."/>
            <person name="Kocsube S."/>
            <person name="Kotiranta H."/>
            <person name="LaButti K.M."/>
            <person name="Lechner B.E."/>
            <person name="Liimatainen K."/>
            <person name="Lipzen A."/>
            <person name="Lukacs Z."/>
            <person name="Mihaltcheva S."/>
            <person name="Morgado L.N."/>
            <person name="Niskanen T."/>
            <person name="Noordeloos M.E."/>
            <person name="Ohm R.A."/>
            <person name="Ortiz-Santana B."/>
            <person name="Ovrebo C."/>
            <person name="Racz N."/>
            <person name="Riley R."/>
            <person name="Savchenko A."/>
            <person name="Shiryaev A."/>
            <person name="Soop K."/>
            <person name="Spirin V."/>
            <person name="Szebenyi C."/>
            <person name="Tomsovsky M."/>
            <person name="Tulloss R.E."/>
            <person name="Uehling J."/>
            <person name="Grigoriev I.V."/>
            <person name="Vagvolgyi C."/>
            <person name="Papp T."/>
            <person name="Martin F.M."/>
            <person name="Miettinen O."/>
            <person name="Hibbett D.S."/>
            <person name="Nagy L.G."/>
        </authorList>
    </citation>
    <scope>NUCLEOTIDE SEQUENCE [LARGE SCALE GENOMIC DNA]</scope>
    <source>
        <strain evidence="2 3">FP101781</strain>
    </source>
</reference>
<feature type="region of interest" description="Disordered" evidence="1">
    <location>
        <begin position="1237"/>
        <end position="1256"/>
    </location>
</feature>
<feature type="compositionally biased region" description="Low complexity" evidence="1">
    <location>
        <begin position="175"/>
        <end position="185"/>
    </location>
</feature>
<feature type="compositionally biased region" description="Basic and acidic residues" evidence="1">
    <location>
        <begin position="1011"/>
        <end position="1023"/>
    </location>
</feature>
<feature type="compositionally biased region" description="Low complexity" evidence="1">
    <location>
        <begin position="746"/>
        <end position="768"/>
    </location>
</feature>
<feature type="region of interest" description="Disordered" evidence="1">
    <location>
        <begin position="1119"/>
        <end position="1153"/>
    </location>
</feature>
<feature type="compositionally biased region" description="Low complexity" evidence="1">
    <location>
        <begin position="206"/>
        <end position="232"/>
    </location>
</feature>
<feature type="region of interest" description="Disordered" evidence="1">
    <location>
        <begin position="839"/>
        <end position="929"/>
    </location>
</feature>
<name>A0A4Y7TJQ3_COPMI</name>
<feature type="compositionally biased region" description="Basic and acidic residues" evidence="1">
    <location>
        <begin position="976"/>
        <end position="989"/>
    </location>
</feature>
<feature type="compositionally biased region" description="Low complexity" evidence="1">
    <location>
        <begin position="777"/>
        <end position="787"/>
    </location>
</feature>
<dbReference type="STRING" id="71717.A0A4Y7TJQ3"/>
<feature type="region of interest" description="Disordered" evidence="1">
    <location>
        <begin position="944"/>
        <end position="1096"/>
    </location>
</feature>
<feature type="compositionally biased region" description="Low complexity" evidence="1">
    <location>
        <begin position="726"/>
        <end position="738"/>
    </location>
</feature>
<feature type="compositionally biased region" description="Polar residues" evidence="1">
    <location>
        <begin position="948"/>
        <end position="957"/>
    </location>
</feature>
<feature type="compositionally biased region" description="Low complexity" evidence="1">
    <location>
        <begin position="558"/>
        <end position="581"/>
    </location>
</feature>
<proteinExistence type="predicted"/>
<feature type="region of interest" description="Disordered" evidence="1">
    <location>
        <begin position="701"/>
        <end position="819"/>
    </location>
</feature>
<feature type="compositionally biased region" description="Low complexity" evidence="1">
    <location>
        <begin position="1137"/>
        <end position="1153"/>
    </location>
</feature>
<accession>A0A4Y7TJQ3</accession>
<feature type="region of interest" description="Disordered" evidence="1">
    <location>
        <begin position="156"/>
        <end position="238"/>
    </location>
</feature>
<protein>
    <submittedName>
        <fullName evidence="2">Uncharacterized protein</fullName>
    </submittedName>
</protein>
<feature type="compositionally biased region" description="Polar residues" evidence="1">
    <location>
        <begin position="404"/>
        <end position="422"/>
    </location>
</feature>
<dbReference type="OrthoDB" id="3071011at2759"/>
<feature type="compositionally biased region" description="Pro residues" evidence="1">
    <location>
        <begin position="377"/>
        <end position="388"/>
    </location>
</feature>
<feature type="compositionally biased region" description="Polar residues" evidence="1">
    <location>
        <begin position="864"/>
        <end position="881"/>
    </location>
</feature>
<feature type="compositionally biased region" description="Low complexity" evidence="1">
    <location>
        <begin position="961"/>
        <end position="971"/>
    </location>
</feature>
<comment type="caution">
    <text evidence="2">The sequence shown here is derived from an EMBL/GenBank/DDBJ whole genome shotgun (WGS) entry which is preliminary data.</text>
</comment>
<organism evidence="2 3">
    <name type="scientific">Coprinellus micaceus</name>
    <name type="common">Glistening ink-cap mushroom</name>
    <name type="synonym">Coprinus micaceus</name>
    <dbReference type="NCBI Taxonomy" id="71717"/>
    <lineage>
        <taxon>Eukaryota</taxon>
        <taxon>Fungi</taxon>
        <taxon>Dikarya</taxon>
        <taxon>Basidiomycota</taxon>
        <taxon>Agaricomycotina</taxon>
        <taxon>Agaricomycetes</taxon>
        <taxon>Agaricomycetidae</taxon>
        <taxon>Agaricales</taxon>
        <taxon>Agaricineae</taxon>
        <taxon>Psathyrellaceae</taxon>
        <taxon>Coprinellus</taxon>
    </lineage>
</organism>
<evidence type="ECO:0000313" key="3">
    <source>
        <dbReference type="Proteomes" id="UP000298030"/>
    </source>
</evidence>
<feature type="compositionally biased region" description="Low complexity" evidence="1">
    <location>
        <begin position="913"/>
        <end position="923"/>
    </location>
</feature>
<dbReference type="EMBL" id="QPFP01000010">
    <property type="protein sequence ID" value="TEB34413.1"/>
    <property type="molecule type" value="Genomic_DNA"/>
</dbReference>
<feature type="region of interest" description="Disordered" evidence="1">
    <location>
        <begin position="334"/>
        <end position="451"/>
    </location>
</feature>
<evidence type="ECO:0000313" key="2">
    <source>
        <dbReference type="EMBL" id="TEB34413.1"/>
    </source>
</evidence>
<feature type="region of interest" description="Disordered" evidence="1">
    <location>
        <begin position="558"/>
        <end position="592"/>
    </location>
</feature>
<sequence>MKRRTLNNTEFRPRLPVDPFGDTPWVLDLDALSSLSATVTTATVLVLNTPPPADLAALLCASPALANSLVIIATHDVPVIPQAWQIVPTVRVLKLSEPLFNTTGALGIMSVLDRVARFVSTPRPSTAGKRVQVYAEDSATREFTVRADDYLANSKQAVPTTNGTGAAPTLTKKGSSSSMPLLSPPTATASEKARNRRTFNFGGFGSTSSSAGSSVSSSPASSVLSLHSSGSTTPITAPSSPMLAAKPLALSQVPSGTRPFDTLIHYILGPSTLPSPASLSPPSMQQASSSAKHLPEKMLLKQAILVTTLSAPYLAVPPEPPAVLRNGYRSSTVGVSRTRTNSSYETGSLPSSSKKMLASKSVPEGMGGMFKKRRETLPPPVPSLPPLSPAQTSSEGTEEGDINPSKSTSSFKSLKQRFTLSRRSIHIPETPPPLPVAEDGRLEGSNTTLPTSTSLKKRFSLLSHSNRSSFLPNADDFSAQLEAYAKLQQASLTRYNGRGHIVHVLVETSDHAALDLAPDPKGKRASVPVPRRPGALVKGIEQFLVAFAYPVQGISASMSGSPTISPSSSFKSSSSGADLKSQGPGDKTKPIPFIVRGGTLGAVFKLNSVSGTFDQPAASEQDDEKNVSLAECVVFGGLDNGERHGSWKAWLDVAGDFQIKNAGRVKMDPRTIEDMVGVHHISTSKELEAWDQKREERINHKAGASLNAGMNASERKVVSQDGHGYGSSPPSSAPSPVHLAPPPHARPSSLPRSSSLSPPSPLQPSVSSPAPPPTRPVVPLTPQSSLSPPSPLPRTTPMSTIDERYRQPVAHPQPDLKFHLPKARSGTALNADYVAVHREQAQPAPTEQRGSKTGSGVWADDSRNTVTTGLLTPPESRTSVSSEEDLNARCEGTSGEASSVKSAIPSVPPQVELGSLGSGLNLSVRSDEVANRESFDFVKAYMYDPNKMGSQDPSPASSPEVVQGGPVGQVQTSSMERAREEDGREGQDRRRSRSGAAEGRRVEGQAGQGQDEARTDKIDHGHSESLAPAQATISTYNQDSKPLKPSSTPQPIPAAIRGSQKPSAHVTGVAGAHTVNSSRYEASTPPGRSGMAPSEGMSVKDAQEYANALRRYRGELHSALSSGSGPVVGGVSMGQDGSRQSISSIGSGSAKSGSIHELSMVDGAGRGGCSMVGIPPVKTESVSVPTTPIMEEPLAKERRKSWRWKAKTKEGGVEMPALPMRAESAALPQIVAAVAPRARHSSLPHSTSGSGRGPIKKYHYSKPLRFPEVRLDQTPIVPPAEQQGPQLVQLPAKPVDAVKKKRSTGFRELVGRMFGGGHHHQGGTAGASVS</sequence>
<gene>
    <name evidence="2" type="ORF">FA13DRAFT_1789511</name>
</gene>
<feature type="compositionally biased region" description="Polar residues" evidence="1">
    <location>
        <begin position="334"/>
        <end position="354"/>
    </location>
</feature>
<dbReference type="Proteomes" id="UP000298030">
    <property type="component" value="Unassembled WGS sequence"/>
</dbReference>
<keyword evidence="3" id="KW-1185">Reference proteome</keyword>
<evidence type="ECO:0000256" key="1">
    <source>
        <dbReference type="SAM" id="MobiDB-lite"/>
    </source>
</evidence>
<feature type="compositionally biased region" description="Polar residues" evidence="1">
    <location>
        <begin position="1031"/>
        <end position="1049"/>
    </location>
</feature>